<dbReference type="Proteomes" id="UP000032142">
    <property type="component" value="Unassembled WGS sequence"/>
</dbReference>
<keyword evidence="2" id="KW-1185">Reference proteome</keyword>
<accession>A0A0B0MZC4</accession>
<gene>
    <name evidence="1" type="ORF">F383_31745</name>
</gene>
<evidence type="ECO:0000313" key="1">
    <source>
        <dbReference type="EMBL" id="KHG05712.1"/>
    </source>
</evidence>
<dbReference type="AlphaFoldDB" id="A0A0B0MZC4"/>
<reference evidence="2" key="1">
    <citation type="submission" date="2014-09" db="EMBL/GenBank/DDBJ databases">
        <authorList>
            <person name="Mudge J."/>
            <person name="Ramaraj T."/>
            <person name="Lindquist I.E."/>
            <person name="Bharti A.K."/>
            <person name="Sundararajan A."/>
            <person name="Cameron C.T."/>
            <person name="Woodward J.E."/>
            <person name="May G.D."/>
            <person name="Brubaker C."/>
            <person name="Broadhvest J."/>
            <person name="Wilkins T.A."/>
        </authorList>
    </citation>
    <scope>NUCLEOTIDE SEQUENCE</scope>
    <source>
        <strain evidence="2">cv. AKA8401</strain>
    </source>
</reference>
<protein>
    <submittedName>
        <fullName evidence="1">Uncharacterized protein</fullName>
    </submittedName>
</protein>
<dbReference type="EMBL" id="JRRC01435935">
    <property type="protein sequence ID" value="KHG05712.1"/>
    <property type="molecule type" value="Genomic_DNA"/>
</dbReference>
<organism evidence="1 2">
    <name type="scientific">Gossypium arboreum</name>
    <name type="common">Tree cotton</name>
    <name type="synonym">Gossypium nanking</name>
    <dbReference type="NCBI Taxonomy" id="29729"/>
    <lineage>
        <taxon>Eukaryota</taxon>
        <taxon>Viridiplantae</taxon>
        <taxon>Streptophyta</taxon>
        <taxon>Embryophyta</taxon>
        <taxon>Tracheophyta</taxon>
        <taxon>Spermatophyta</taxon>
        <taxon>Magnoliopsida</taxon>
        <taxon>eudicotyledons</taxon>
        <taxon>Gunneridae</taxon>
        <taxon>Pentapetalae</taxon>
        <taxon>rosids</taxon>
        <taxon>malvids</taxon>
        <taxon>Malvales</taxon>
        <taxon>Malvaceae</taxon>
        <taxon>Malvoideae</taxon>
        <taxon>Gossypium</taxon>
    </lineage>
</organism>
<sequence>MFSCRTIFKQKTPAFSFRITNSEQNFFLCLLNAAWKFILTVGPFGAVHLPDCNLRPVYAHSERNTPLSPLRAIRCDLFAHSSTKECIKFSQHLPL</sequence>
<name>A0A0B0MZC4_GOSAR</name>
<evidence type="ECO:0000313" key="2">
    <source>
        <dbReference type="Proteomes" id="UP000032142"/>
    </source>
</evidence>
<proteinExistence type="predicted"/>
<comment type="caution">
    <text evidence="1">The sequence shown here is derived from an EMBL/GenBank/DDBJ whole genome shotgun (WGS) entry which is preliminary data.</text>
</comment>